<dbReference type="OrthoDB" id="3446946at2"/>
<name>A0A7U9KZQ6_9ACTN</name>
<gene>
    <name evidence="1" type="ORF">OEIGOIKO_05640</name>
</gene>
<sequence>MQLADQPPLDAMSDRPRWDPRVHVCVRALSLDGEVVARTLTGLFSQADELTDIAGDTPGEKVALVEFLLALCYASGTYPRSTEEWQHWVEEGQPLGEVASWLTRQSDDDWNLFHPERPLGQNTLLAPFLEEYGTGAAQLVIERAGDYNQFADHHHLKHPDPLPAAEAFRAMLTQHVFGLSGRARLSGKATLGPAITNLATGRLGGRIRILALGRTLGHTLRLNLVPTADDPRVLNLTWTRGPIERRGFKVKPPARPVRGYADLHSYLGRSVLMRPKPGCDGEEAGVDRVLIGAGELLELDTELHLQDAVMSQTRTGEKKPLWPSPTRDLWREAHALYAAVKNEAGGLYARLAKLPKERRPERHPFDLLAVGLLSNKTTPVGWVSSVFPFAPGQAPALYQASLRGSEVAEHIARSLDRAAYAAWAITYPNPRPSDKKAQLARFDARGEQWKATEEPFHTLLLDVAEGAMVTDCMPGYVEWLVQMAREFLDARLDSLPKNGPGLRARAAARRSFEAELTSSRAPADLTALKNGGA</sequence>
<comment type="caution">
    <text evidence="1">The sequence shown here is derived from an EMBL/GenBank/DDBJ whole genome shotgun (WGS) entry which is preliminary data.</text>
</comment>
<dbReference type="Proteomes" id="UP000287830">
    <property type="component" value="Unassembled WGS sequence"/>
</dbReference>
<dbReference type="Gene3D" id="1.10.132.100">
    <property type="match status" value="1"/>
</dbReference>
<evidence type="ECO:0000313" key="2">
    <source>
        <dbReference type="Proteomes" id="UP000287830"/>
    </source>
</evidence>
<reference evidence="1 2" key="1">
    <citation type="submission" date="2018-11" db="EMBL/GenBank/DDBJ databases">
        <title>Whole genome sequence of Streptomyces chrestomyceticus NBRC 13444(T).</title>
        <authorList>
            <person name="Komaki H."/>
            <person name="Tamura T."/>
        </authorList>
    </citation>
    <scope>NUCLEOTIDE SEQUENCE [LARGE SCALE GENOMIC DNA]</scope>
    <source>
        <strain evidence="1 2">NBRC 13444</strain>
    </source>
</reference>
<dbReference type="EMBL" id="BHZC01000001">
    <property type="protein sequence ID" value="GCD37831.1"/>
    <property type="molecule type" value="Genomic_DNA"/>
</dbReference>
<accession>A0A7U9KZQ6</accession>
<dbReference type="AlphaFoldDB" id="A0A7U9KZQ6"/>
<dbReference type="InterPro" id="IPR013381">
    <property type="entry name" value="CRISPR-assoc_prot_Cse1"/>
</dbReference>
<proteinExistence type="predicted"/>
<evidence type="ECO:0000313" key="1">
    <source>
        <dbReference type="EMBL" id="GCD37831.1"/>
    </source>
</evidence>
<evidence type="ECO:0008006" key="3">
    <source>
        <dbReference type="Google" id="ProtNLM"/>
    </source>
</evidence>
<dbReference type="Pfam" id="PF09481">
    <property type="entry name" value="CRISPR_Cse1"/>
    <property type="match status" value="1"/>
</dbReference>
<protein>
    <recommendedName>
        <fullName evidence="3">CRISPR-associated Cse1 family protein</fullName>
    </recommendedName>
</protein>
<organism evidence="1 2">
    <name type="scientific">Streptomyces chrestomyceticus JCM 4735</name>
    <dbReference type="NCBI Taxonomy" id="1306181"/>
    <lineage>
        <taxon>Bacteria</taxon>
        <taxon>Bacillati</taxon>
        <taxon>Actinomycetota</taxon>
        <taxon>Actinomycetes</taxon>
        <taxon>Kitasatosporales</taxon>
        <taxon>Streptomycetaceae</taxon>
        <taxon>Streptomyces</taxon>
    </lineage>
</organism>